<protein>
    <submittedName>
        <fullName evidence="7">Hydrolase glyoxylase</fullName>
    </submittedName>
</protein>
<organism evidence="7 8">
    <name type="scientific">Hypericibacter adhaerens</name>
    <dbReference type="NCBI Taxonomy" id="2602016"/>
    <lineage>
        <taxon>Bacteria</taxon>
        <taxon>Pseudomonadati</taxon>
        <taxon>Pseudomonadota</taxon>
        <taxon>Alphaproteobacteria</taxon>
        <taxon>Rhodospirillales</taxon>
        <taxon>Dongiaceae</taxon>
        <taxon>Hypericibacter</taxon>
    </lineage>
</organism>
<evidence type="ECO:0000313" key="7">
    <source>
        <dbReference type="EMBL" id="QEX22758.1"/>
    </source>
</evidence>
<evidence type="ECO:0000313" key="8">
    <source>
        <dbReference type="Proteomes" id="UP000325797"/>
    </source>
</evidence>
<evidence type="ECO:0000256" key="2">
    <source>
        <dbReference type="ARBA" id="ARBA00007749"/>
    </source>
</evidence>
<dbReference type="AlphaFoldDB" id="A0A5J6MYG6"/>
<gene>
    <name evidence="7" type="ORF">FRZ61_26900</name>
</gene>
<comment type="cofactor">
    <cofactor evidence="1">
        <name>Zn(2+)</name>
        <dbReference type="ChEBI" id="CHEBI:29105"/>
    </cofactor>
</comment>
<dbReference type="PANTHER" id="PTHR42978:SF7">
    <property type="entry name" value="METALLO-HYDROLASE RV2300C-RELATED"/>
    <property type="match status" value="1"/>
</dbReference>
<evidence type="ECO:0000256" key="4">
    <source>
        <dbReference type="ARBA" id="ARBA00022801"/>
    </source>
</evidence>
<dbReference type="KEGG" id="hadh:FRZ61_26900"/>
<dbReference type="SMART" id="SM00849">
    <property type="entry name" value="Lactamase_B"/>
    <property type="match status" value="1"/>
</dbReference>
<dbReference type="PANTHER" id="PTHR42978">
    <property type="entry name" value="QUORUM-QUENCHING LACTONASE YTNP-RELATED-RELATED"/>
    <property type="match status" value="1"/>
</dbReference>
<dbReference type="Pfam" id="PF00753">
    <property type="entry name" value="Lactamase_B"/>
    <property type="match status" value="1"/>
</dbReference>
<sequence length="292" mass="32662">MTPYSIWILEYAFIPECPLSSLVYGRHNQGTVKLPYGYVLIKGNGQTILVDCGYDHESVGRKFGEFYGVQNWRSPRDVLAEVGLTPEQIGHVIITHAHFDHMGGLALFPNAKFYIQEREISRWIWAMSLERRLRWLMTAGDPSDIIKAVELARDGRLVTLKGDVEDLFPGIDVRYAEDSHTPGSQYVVIRNDGLRASKDPYVCTGDLIYRHENLHGGTPEDPYFIPVGLAIGSQVNLIMTADSILKAANGDTKRVLAPHEENMPSLYPSRKSRHGLQLMEVSLAPGERSAVA</sequence>
<dbReference type="InterPro" id="IPR051013">
    <property type="entry name" value="MBL_superfamily_lactonases"/>
</dbReference>
<reference evidence="7 8" key="1">
    <citation type="submission" date="2019-08" db="EMBL/GenBank/DDBJ databases">
        <title>Hyperibacter terrae gen. nov., sp. nov. and Hyperibacter viscosus sp. nov., two new members in the family Rhodospirillaceae isolated from the rhizosphere of Hypericum perforatum.</title>
        <authorList>
            <person name="Noviana Z."/>
        </authorList>
    </citation>
    <scope>NUCLEOTIDE SEQUENCE [LARGE SCALE GENOMIC DNA]</scope>
    <source>
        <strain evidence="7 8">R5959</strain>
    </source>
</reference>
<dbReference type="CDD" id="cd07729">
    <property type="entry name" value="AHL_lactonase_MBL-fold"/>
    <property type="match status" value="1"/>
</dbReference>
<name>A0A5J6MYG6_9PROT</name>
<keyword evidence="5" id="KW-0862">Zinc</keyword>
<dbReference type="GO" id="GO:0016787">
    <property type="term" value="F:hydrolase activity"/>
    <property type="evidence" value="ECO:0007669"/>
    <property type="project" value="UniProtKB-KW"/>
</dbReference>
<evidence type="ECO:0000259" key="6">
    <source>
        <dbReference type="SMART" id="SM00849"/>
    </source>
</evidence>
<dbReference type="OrthoDB" id="9773738at2"/>
<dbReference type="InterPro" id="IPR036866">
    <property type="entry name" value="RibonucZ/Hydroxyglut_hydro"/>
</dbReference>
<dbReference type="SUPFAM" id="SSF56281">
    <property type="entry name" value="Metallo-hydrolase/oxidoreductase"/>
    <property type="match status" value="1"/>
</dbReference>
<proteinExistence type="inferred from homology"/>
<dbReference type="RefSeq" id="WP_151118211.1">
    <property type="nucleotide sequence ID" value="NZ_CP042582.1"/>
</dbReference>
<evidence type="ECO:0000256" key="5">
    <source>
        <dbReference type="ARBA" id="ARBA00022833"/>
    </source>
</evidence>
<dbReference type="Gene3D" id="3.60.15.10">
    <property type="entry name" value="Ribonuclease Z/Hydroxyacylglutathione hydrolase-like"/>
    <property type="match status" value="1"/>
</dbReference>
<evidence type="ECO:0000256" key="3">
    <source>
        <dbReference type="ARBA" id="ARBA00022723"/>
    </source>
</evidence>
<dbReference type="InterPro" id="IPR001279">
    <property type="entry name" value="Metallo-B-lactamas"/>
</dbReference>
<accession>A0A5J6MYG6</accession>
<comment type="similarity">
    <text evidence="2">Belongs to the metallo-beta-lactamase superfamily.</text>
</comment>
<dbReference type="Proteomes" id="UP000325797">
    <property type="component" value="Chromosome"/>
</dbReference>
<dbReference type="GO" id="GO:0046872">
    <property type="term" value="F:metal ion binding"/>
    <property type="evidence" value="ECO:0007669"/>
    <property type="project" value="UniProtKB-KW"/>
</dbReference>
<dbReference type="EMBL" id="CP042582">
    <property type="protein sequence ID" value="QEX22758.1"/>
    <property type="molecule type" value="Genomic_DNA"/>
</dbReference>
<feature type="domain" description="Metallo-beta-lactamase" evidence="6">
    <location>
        <begin position="35"/>
        <end position="259"/>
    </location>
</feature>
<keyword evidence="4 7" id="KW-0378">Hydrolase</keyword>
<keyword evidence="3" id="KW-0479">Metal-binding</keyword>
<evidence type="ECO:0000256" key="1">
    <source>
        <dbReference type="ARBA" id="ARBA00001947"/>
    </source>
</evidence>
<keyword evidence="8" id="KW-1185">Reference proteome</keyword>